<accession>M0P928</accession>
<evidence type="ECO:0000313" key="3">
    <source>
        <dbReference type="Proteomes" id="UP000011575"/>
    </source>
</evidence>
<feature type="compositionally biased region" description="Basic and acidic residues" evidence="1">
    <location>
        <begin position="29"/>
        <end position="47"/>
    </location>
</feature>
<feature type="compositionally biased region" description="Basic and acidic residues" evidence="1">
    <location>
        <begin position="1"/>
        <end position="12"/>
    </location>
</feature>
<sequence length="126" mass="13672">MQDDPHTARADGIESDEPQTAAERSTAPGERDRPAAGERQGDEDRPTAGDGSADEDRPTAGDESRADDHDPPPGSDGHASSPESDDDDRDRAETDSEPLAYRLERLRLWRTLVTLAVVVGRLIRSL</sequence>
<gene>
    <name evidence="2" type="ORF">C461_12778</name>
</gene>
<feature type="region of interest" description="Disordered" evidence="1">
    <location>
        <begin position="1"/>
        <end position="101"/>
    </location>
</feature>
<dbReference type="STRING" id="1230454.C461_12778"/>
<evidence type="ECO:0000313" key="2">
    <source>
        <dbReference type="EMBL" id="EMA66049.1"/>
    </source>
</evidence>
<keyword evidence="3" id="KW-1185">Reference proteome</keyword>
<dbReference type="Proteomes" id="UP000011575">
    <property type="component" value="Unassembled WGS sequence"/>
</dbReference>
<name>M0P928_9EURY</name>
<dbReference type="RefSeq" id="WP_008001841.1">
    <property type="nucleotide sequence ID" value="NZ_AOJI01000029.1"/>
</dbReference>
<organism evidence="2 3">
    <name type="scientific">Halorubrum aidingense JCM 13560</name>
    <dbReference type="NCBI Taxonomy" id="1230454"/>
    <lineage>
        <taxon>Archaea</taxon>
        <taxon>Methanobacteriati</taxon>
        <taxon>Methanobacteriota</taxon>
        <taxon>Stenosarchaea group</taxon>
        <taxon>Halobacteria</taxon>
        <taxon>Halobacteriales</taxon>
        <taxon>Haloferacaceae</taxon>
        <taxon>Halorubrum</taxon>
    </lineage>
</organism>
<protein>
    <submittedName>
        <fullName evidence="2">Uncharacterized protein</fullName>
    </submittedName>
</protein>
<dbReference type="PATRIC" id="fig|1230454.4.peg.2566"/>
<comment type="caution">
    <text evidence="2">The sequence shown here is derived from an EMBL/GenBank/DDBJ whole genome shotgun (WGS) entry which is preliminary data.</text>
</comment>
<reference evidence="2 3" key="1">
    <citation type="journal article" date="2014" name="PLoS Genet.">
        <title>Phylogenetically driven sequencing of extremely halophilic archaea reveals strategies for static and dynamic osmo-response.</title>
        <authorList>
            <person name="Becker E.A."/>
            <person name="Seitzer P.M."/>
            <person name="Tritt A."/>
            <person name="Larsen D."/>
            <person name="Krusor M."/>
            <person name="Yao A.I."/>
            <person name="Wu D."/>
            <person name="Madern D."/>
            <person name="Eisen J.A."/>
            <person name="Darling A.E."/>
            <person name="Facciotti M.T."/>
        </authorList>
    </citation>
    <scope>NUCLEOTIDE SEQUENCE [LARGE SCALE GENOMIC DNA]</scope>
    <source>
        <strain evidence="2 3">JCM 13560</strain>
    </source>
</reference>
<feature type="compositionally biased region" description="Basic and acidic residues" evidence="1">
    <location>
        <begin position="54"/>
        <end position="71"/>
    </location>
</feature>
<dbReference type="AlphaFoldDB" id="M0P928"/>
<dbReference type="EMBL" id="AOJI01000029">
    <property type="protein sequence ID" value="EMA66049.1"/>
    <property type="molecule type" value="Genomic_DNA"/>
</dbReference>
<evidence type="ECO:0000256" key="1">
    <source>
        <dbReference type="SAM" id="MobiDB-lite"/>
    </source>
</evidence>
<proteinExistence type="predicted"/>